<keyword evidence="1" id="KW-0472">Membrane</keyword>
<evidence type="ECO:0000259" key="2">
    <source>
        <dbReference type="Pfam" id="PF20967"/>
    </source>
</evidence>
<dbReference type="AlphaFoldDB" id="A0A371XGX9"/>
<dbReference type="Pfam" id="PF20967">
    <property type="entry name" value="MASE7"/>
    <property type="match status" value="1"/>
</dbReference>
<dbReference type="RefSeq" id="WP_116622879.1">
    <property type="nucleotide sequence ID" value="NZ_QURN01000004.1"/>
</dbReference>
<reference evidence="4" key="1">
    <citation type="submission" date="2018-08" db="EMBL/GenBank/DDBJ databases">
        <authorList>
            <person name="Im W.T."/>
        </authorList>
    </citation>
    <scope>NUCLEOTIDE SEQUENCE [LARGE SCALE GENOMIC DNA]</scope>
    <source>
        <strain evidence="4">LA-28</strain>
    </source>
</reference>
<keyword evidence="1" id="KW-0812">Transmembrane</keyword>
<feature type="transmembrane region" description="Helical" evidence="1">
    <location>
        <begin position="125"/>
        <end position="144"/>
    </location>
</feature>
<feature type="transmembrane region" description="Helical" evidence="1">
    <location>
        <begin position="42"/>
        <end position="68"/>
    </location>
</feature>
<gene>
    <name evidence="3" type="ORF">DY251_05570</name>
</gene>
<sequence length="198" mass="21082">MGALQRLSAAVNAYIGNPDPRVALANSVSVLVASNQPFYPLYLWWFVGGNITPAFYTFLSTPFFLAVPAIARVNSAAGRGLLPVTGIANTLLCARLFGVQSGVEIFLIPCAVLALLIFRSRERILSLALAGACFAAFLFLHGRYGEPVVSYSADEYAALVRLNVMSASALTALVAIMFSRLLAECEVSAKATGSEKAR</sequence>
<feature type="transmembrane region" description="Helical" evidence="1">
    <location>
        <begin position="103"/>
        <end position="118"/>
    </location>
</feature>
<protein>
    <recommendedName>
        <fullName evidence="2">Adenylate cyclase MASE7 domain-containing protein</fullName>
    </recommendedName>
</protein>
<name>A0A371XGX9_9HYPH</name>
<evidence type="ECO:0000313" key="4">
    <source>
        <dbReference type="Proteomes" id="UP000262379"/>
    </source>
</evidence>
<accession>A0A371XGX9</accession>
<dbReference type="Proteomes" id="UP000262379">
    <property type="component" value="Unassembled WGS sequence"/>
</dbReference>
<feature type="domain" description="Adenylate cyclase MASE7" evidence="2">
    <location>
        <begin position="29"/>
        <end position="173"/>
    </location>
</feature>
<keyword evidence="1" id="KW-1133">Transmembrane helix</keyword>
<evidence type="ECO:0000313" key="3">
    <source>
        <dbReference type="EMBL" id="RFC68443.1"/>
    </source>
</evidence>
<evidence type="ECO:0000256" key="1">
    <source>
        <dbReference type="SAM" id="Phobius"/>
    </source>
</evidence>
<dbReference type="InterPro" id="IPR048432">
    <property type="entry name" value="MASE7"/>
</dbReference>
<proteinExistence type="predicted"/>
<keyword evidence="4" id="KW-1185">Reference proteome</keyword>
<feature type="transmembrane region" description="Helical" evidence="1">
    <location>
        <begin position="164"/>
        <end position="183"/>
    </location>
</feature>
<organism evidence="3 4">
    <name type="scientific">Mesorhizobium denitrificans</name>
    <dbReference type="NCBI Taxonomy" id="2294114"/>
    <lineage>
        <taxon>Bacteria</taxon>
        <taxon>Pseudomonadati</taxon>
        <taxon>Pseudomonadota</taxon>
        <taxon>Alphaproteobacteria</taxon>
        <taxon>Hyphomicrobiales</taxon>
        <taxon>Phyllobacteriaceae</taxon>
        <taxon>Mesorhizobium</taxon>
    </lineage>
</organism>
<dbReference type="EMBL" id="QURN01000004">
    <property type="protein sequence ID" value="RFC68443.1"/>
    <property type="molecule type" value="Genomic_DNA"/>
</dbReference>
<comment type="caution">
    <text evidence="3">The sequence shown here is derived from an EMBL/GenBank/DDBJ whole genome shotgun (WGS) entry which is preliminary data.</text>
</comment>